<dbReference type="PANTHER" id="PTHR43333:SF1">
    <property type="entry name" value="D-ISOMER SPECIFIC 2-HYDROXYACID DEHYDROGENASE NAD-BINDING DOMAIN-CONTAINING PROTEIN"/>
    <property type="match status" value="1"/>
</dbReference>
<organism evidence="4 5">
    <name type="scientific">Pseudomarimonas salicorniae</name>
    <dbReference type="NCBI Taxonomy" id="2933270"/>
    <lineage>
        <taxon>Bacteria</taxon>
        <taxon>Pseudomonadati</taxon>
        <taxon>Pseudomonadota</taxon>
        <taxon>Gammaproteobacteria</taxon>
        <taxon>Lysobacterales</taxon>
        <taxon>Lysobacteraceae</taxon>
        <taxon>Pseudomarimonas</taxon>
    </lineage>
</organism>
<dbReference type="Proteomes" id="UP001431449">
    <property type="component" value="Unassembled WGS sequence"/>
</dbReference>
<evidence type="ECO:0000259" key="3">
    <source>
        <dbReference type="Pfam" id="PF02826"/>
    </source>
</evidence>
<comment type="caution">
    <text evidence="4">The sequence shown here is derived from an EMBL/GenBank/DDBJ whole genome shotgun (WGS) entry which is preliminary data.</text>
</comment>
<sequence length="308" mass="33658">METIFVFTGRSSGEWRDRFEAAAPEFRWLCWPDIDGAADASVMVGWNPPPDLFRQLPGLRLVHALGAGVDGFLKREDLPDVPLVRLLDAGMAEQMVEYALLGALLWQRRLPLYREQQAEAKWWQWPARERGEVRVGVLGLGQMGGTVARGLAGFGYAVAGWSRSARQIEGIDCLHGDGGLDTLLGRSDVLVSMLPSTPDTRDLLDHARLSRLPEGALVVNAARGDQLVAEELIALLDSGHLSSALLDVFASEPLPKDSPLWSHPKVMITPHVAALTVPGPSVKQVVANLRRWKAGDPLQGVVDRARGY</sequence>
<evidence type="ECO:0000313" key="4">
    <source>
        <dbReference type="EMBL" id="MCK7593528.1"/>
    </source>
</evidence>
<keyword evidence="2" id="KW-0520">NAD</keyword>
<protein>
    <submittedName>
        <fullName evidence="4">Glyoxylate/hydroxypyruvate reductase A</fullName>
    </submittedName>
</protein>
<keyword evidence="5" id="KW-1185">Reference proteome</keyword>
<name>A0ABT0GG61_9GAMM</name>
<proteinExistence type="predicted"/>
<dbReference type="SUPFAM" id="SSF51735">
    <property type="entry name" value="NAD(P)-binding Rossmann-fold domains"/>
    <property type="match status" value="1"/>
</dbReference>
<keyword evidence="1" id="KW-0560">Oxidoreductase</keyword>
<dbReference type="Pfam" id="PF02826">
    <property type="entry name" value="2-Hacid_dh_C"/>
    <property type="match status" value="1"/>
</dbReference>
<dbReference type="InterPro" id="IPR006140">
    <property type="entry name" value="D-isomer_DH_NAD-bd"/>
</dbReference>
<feature type="domain" description="D-isomer specific 2-hydroxyacid dehydrogenase NAD-binding" evidence="3">
    <location>
        <begin position="104"/>
        <end position="273"/>
    </location>
</feature>
<dbReference type="RefSeq" id="WP_248207202.1">
    <property type="nucleotide sequence ID" value="NZ_JALNMH010000005.1"/>
</dbReference>
<dbReference type="CDD" id="cd12164">
    <property type="entry name" value="GDH_like_2"/>
    <property type="match status" value="1"/>
</dbReference>
<dbReference type="PANTHER" id="PTHR43333">
    <property type="entry name" value="2-HACID_DH_C DOMAIN-CONTAINING PROTEIN"/>
    <property type="match status" value="1"/>
</dbReference>
<accession>A0ABT0GG61</accession>
<gene>
    <name evidence="4" type="ORF">M0G41_07595</name>
</gene>
<evidence type="ECO:0000313" key="5">
    <source>
        <dbReference type="Proteomes" id="UP001431449"/>
    </source>
</evidence>
<dbReference type="EMBL" id="JALNMH010000005">
    <property type="protein sequence ID" value="MCK7593528.1"/>
    <property type="molecule type" value="Genomic_DNA"/>
</dbReference>
<reference evidence="4" key="1">
    <citation type="submission" date="2022-04" db="EMBL/GenBank/DDBJ databases">
        <title>Lysobacter sp. CAU 1642 isolated from sea sand.</title>
        <authorList>
            <person name="Kim W."/>
        </authorList>
    </citation>
    <scope>NUCLEOTIDE SEQUENCE</scope>
    <source>
        <strain evidence="4">CAU 1642</strain>
    </source>
</reference>
<dbReference type="InterPro" id="IPR036291">
    <property type="entry name" value="NAD(P)-bd_dom_sf"/>
</dbReference>
<evidence type="ECO:0000256" key="2">
    <source>
        <dbReference type="ARBA" id="ARBA00023027"/>
    </source>
</evidence>
<dbReference type="Gene3D" id="3.40.50.720">
    <property type="entry name" value="NAD(P)-binding Rossmann-like Domain"/>
    <property type="match status" value="2"/>
</dbReference>
<evidence type="ECO:0000256" key="1">
    <source>
        <dbReference type="ARBA" id="ARBA00023002"/>
    </source>
</evidence>